<evidence type="ECO:0000313" key="2">
    <source>
        <dbReference type="EMBL" id="AFM19755.1"/>
    </source>
</evidence>
<sequence>MPGRPSRHYECMSGGIIGGKTVVELRVHGVSGTPPESLLDCPKELLHQQYGDARAGTYRRARWIDDTISPPEPGTWRRLMEVYSWGGLTSGKASRAVWVLFLPFTLINLAHWMLPPVARRRPAVVVVALLRLLALSFTLTLLLAMVVVFLDITAWQCGSLDFCSAGRGPLAFLQERSTGVRLAVAAVPLVVVIVALWIFGREQTGPKVCGALPPHAVVERGHCTPLAAQSFWNFDPSVRRLRACHVTAWTAGLGAVLLAAPVKYTHSGLVGWVNVALLTVHLVVLGLMVLATASTTITGRGGDPPRAGVHRAVMTLRGAAIGILAVSLVWVGRYGGIPDVPPDITLPALYPAIDWLAGTQVVLLVAVFAGTWLSIRGGSIAATKGGEHYRPTLKGFTGPFVALTAWLLGGGVSVGFGLWAGQILGTLAFTGKDAVDALEARAVTLHTPAGLFEDRVAAVTEPARLVVPVPYIWTAAAVVLLIAAALVIGLYLWVGVYRVRRSAIRAALRCPPPGEDRPAEPCPVEQLAPNVVEEKITRSRALASLTDLAPRVIATLAALGFVLILAIATAYCLRPTASVWRQATTTFIAGAPVAIVIGLVAVVVAAVRNRQVRRLVAILWDVATFWPEANHPLTPPSYGGRTVWDLRARMDELMRQTTDPHTGAPVENRVVLVAHSQGTIIAAAALLQCHKPHEQYPLLTFGSPLRRLYARNFPAYFGRNAMMTLKHRVRHEPRWINLWALSDPIGSWVSNDRPVYAPESPAQTSMWEVPLHTDCRILDVAQTNPDAGEYDMCPTGPICGHSGFWHRREFDKAMSVLQAVVTTGAVDTRAVARPGPEAM</sequence>
<evidence type="ECO:0000313" key="3">
    <source>
        <dbReference type="Proteomes" id="UP000006057"/>
    </source>
</evidence>
<feature type="transmembrane region" description="Helical" evidence="1">
    <location>
        <begin position="126"/>
        <end position="150"/>
    </location>
</feature>
<dbReference type="HOGENOM" id="CLU_350184_0_0_11"/>
<feature type="transmembrane region" description="Helical" evidence="1">
    <location>
        <begin position="396"/>
        <end position="420"/>
    </location>
</feature>
<dbReference type="PATRIC" id="fig|710421.3.peg.5052"/>
<feature type="transmembrane region" description="Helical" evidence="1">
    <location>
        <begin position="314"/>
        <end position="332"/>
    </location>
</feature>
<evidence type="ECO:0008006" key="4">
    <source>
        <dbReference type="Google" id="ProtNLM"/>
    </source>
</evidence>
<feature type="transmembrane region" description="Helical" evidence="1">
    <location>
        <begin position="179"/>
        <end position="199"/>
    </location>
</feature>
<reference evidence="2 3" key="1">
    <citation type="submission" date="2012-06" db="EMBL/GenBank/DDBJ databases">
        <title>Complete sequence of chromosome of Mycobacterium chubuense NBB4.</title>
        <authorList>
            <consortium name="US DOE Joint Genome Institute"/>
            <person name="Lucas S."/>
            <person name="Han J."/>
            <person name="Lapidus A."/>
            <person name="Cheng J.-F."/>
            <person name="Goodwin L."/>
            <person name="Pitluck S."/>
            <person name="Peters L."/>
            <person name="Mikhailova N."/>
            <person name="Teshima H."/>
            <person name="Detter J.C."/>
            <person name="Han C."/>
            <person name="Tapia R."/>
            <person name="Land M."/>
            <person name="Hauser L."/>
            <person name="Kyrpides N."/>
            <person name="Ivanova N."/>
            <person name="Pagani I."/>
            <person name="Mattes T."/>
            <person name="Holmes A."/>
            <person name="Rutledge P."/>
            <person name="Paulsen I."/>
            <person name="Coleman N."/>
            <person name="Woyke T."/>
        </authorList>
    </citation>
    <scope>NUCLEOTIDE SEQUENCE [LARGE SCALE GENOMIC DNA]</scope>
    <source>
        <strain evidence="2 3">NBB4</strain>
    </source>
</reference>
<feature type="transmembrane region" description="Helical" evidence="1">
    <location>
        <begin position="96"/>
        <end position="114"/>
    </location>
</feature>
<keyword evidence="1" id="KW-0472">Membrane</keyword>
<feature type="transmembrane region" description="Helical" evidence="1">
    <location>
        <begin position="352"/>
        <end position="375"/>
    </location>
</feature>
<gene>
    <name evidence="2" type="ordered locus">Mycch_5068</name>
</gene>
<organism evidence="2 3">
    <name type="scientific">Mycolicibacterium chubuense (strain NBB4)</name>
    <name type="common">Mycobacterium chubuense</name>
    <dbReference type="NCBI Taxonomy" id="710421"/>
    <lineage>
        <taxon>Bacteria</taxon>
        <taxon>Bacillati</taxon>
        <taxon>Actinomycetota</taxon>
        <taxon>Actinomycetes</taxon>
        <taxon>Mycobacteriales</taxon>
        <taxon>Mycobacteriaceae</taxon>
        <taxon>Mycolicibacterium</taxon>
    </lineage>
</organism>
<proteinExistence type="predicted"/>
<protein>
    <recommendedName>
        <fullName evidence="4">Alpha/beta hydrolase family protein</fullName>
    </recommendedName>
</protein>
<feature type="transmembrane region" description="Helical" evidence="1">
    <location>
        <begin position="270"/>
        <end position="293"/>
    </location>
</feature>
<accession>I4BR48</accession>
<dbReference type="STRING" id="710421.Mycch_5068"/>
<keyword evidence="1" id="KW-1133">Transmembrane helix</keyword>
<feature type="transmembrane region" description="Helical" evidence="1">
    <location>
        <begin position="471"/>
        <end position="494"/>
    </location>
</feature>
<dbReference type="eggNOG" id="COG1595">
    <property type="taxonomic scope" value="Bacteria"/>
</dbReference>
<dbReference type="KEGG" id="mcb:Mycch_5068"/>
<keyword evidence="3" id="KW-1185">Reference proteome</keyword>
<keyword evidence="1" id="KW-0812">Transmembrane</keyword>
<evidence type="ECO:0000256" key="1">
    <source>
        <dbReference type="SAM" id="Phobius"/>
    </source>
</evidence>
<dbReference type="Gene3D" id="3.40.50.1820">
    <property type="entry name" value="alpha/beta hydrolase"/>
    <property type="match status" value="1"/>
</dbReference>
<feature type="transmembrane region" description="Helical" evidence="1">
    <location>
        <begin position="548"/>
        <end position="571"/>
    </location>
</feature>
<feature type="transmembrane region" description="Helical" evidence="1">
    <location>
        <begin position="246"/>
        <end position="264"/>
    </location>
</feature>
<dbReference type="AlphaFoldDB" id="I4BR48"/>
<dbReference type="EMBL" id="CP003053">
    <property type="protein sequence ID" value="AFM19755.1"/>
    <property type="molecule type" value="Genomic_DNA"/>
</dbReference>
<dbReference type="SUPFAM" id="SSF53474">
    <property type="entry name" value="alpha/beta-Hydrolases"/>
    <property type="match status" value="1"/>
</dbReference>
<dbReference type="InterPro" id="IPR029058">
    <property type="entry name" value="AB_hydrolase_fold"/>
</dbReference>
<feature type="transmembrane region" description="Helical" evidence="1">
    <location>
        <begin position="583"/>
        <end position="607"/>
    </location>
</feature>
<name>I4BR48_MYCCN</name>
<dbReference type="Proteomes" id="UP000006057">
    <property type="component" value="Chromosome"/>
</dbReference>